<dbReference type="AlphaFoldDB" id="A0A1C7MK32"/>
<organism evidence="1 2">
    <name type="scientific">Grifola frondosa</name>
    <name type="common">Maitake</name>
    <name type="synonym">Polyporus frondosus</name>
    <dbReference type="NCBI Taxonomy" id="5627"/>
    <lineage>
        <taxon>Eukaryota</taxon>
        <taxon>Fungi</taxon>
        <taxon>Dikarya</taxon>
        <taxon>Basidiomycota</taxon>
        <taxon>Agaricomycotina</taxon>
        <taxon>Agaricomycetes</taxon>
        <taxon>Polyporales</taxon>
        <taxon>Grifolaceae</taxon>
        <taxon>Grifola</taxon>
    </lineage>
</organism>
<proteinExistence type="predicted"/>
<sequence>MWHSHPGADSPQGVGLSQWSIALVAEMDFFHRYDNRSRRCGVATLEHESTGRKLVMIIGLQQDWQTSVSSDLEFVMDLLVEDEDDIDSTLPAEFRNKIWLRYQQSPTVHGSLRKFQYFQCTRSFGTELIHLTMDETRKVQFHLQISPYRTEQELAAFLESLLRGLLTLVDSERVERLLSYLDSHLARRKHDMEEHRNLICASDGCEMTAAETSAAELWRTYIDQGVVSRGSGALHQKLVLSIAAYWLEARRLASKRVEPDLEMPQGDMSAAGNVICSELLPVDKPGPQNLLHKVQAWMTGTFDYLA</sequence>
<evidence type="ECO:0000313" key="1">
    <source>
        <dbReference type="EMBL" id="OBZ77241.1"/>
    </source>
</evidence>
<gene>
    <name evidence="1" type="ORF">A0H81_02102</name>
</gene>
<name>A0A1C7MK32_GRIFR</name>
<comment type="caution">
    <text evidence="1">The sequence shown here is derived from an EMBL/GenBank/DDBJ whole genome shotgun (WGS) entry which is preliminary data.</text>
</comment>
<evidence type="ECO:0000313" key="2">
    <source>
        <dbReference type="Proteomes" id="UP000092993"/>
    </source>
</evidence>
<dbReference type="EMBL" id="LUGG01000002">
    <property type="protein sequence ID" value="OBZ77241.1"/>
    <property type="molecule type" value="Genomic_DNA"/>
</dbReference>
<dbReference type="Proteomes" id="UP000092993">
    <property type="component" value="Unassembled WGS sequence"/>
</dbReference>
<accession>A0A1C7MK32</accession>
<keyword evidence="2" id="KW-1185">Reference proteome</keyword>
<protein>
    <submittedName>
        <fullName evidence="1">Uncharacterized protein</fullName>
    </submittedName>
</protein>
<reference evidence="1 2" key="1">
    <citation type="submission" date="2016-03" db="EMBL/GenBank/DDBJ databases">
        <title>Whole genome sequencing of Grifola frondosa 9006-11.</title>
        <authorList>
            <person name="Min B."/>
            <person name="Park H."/>
            <person name="Kim J.-G."/>
            <person name="Cho H."/>
            <person name="Oh Y.-L."/>
            <person name="Kong W.-S."/>
            <person name="Choi I.-G."/>
        </authorList>
    </citation>
    <scope>NUCLEOTIDE SEQUENCE [LARGE SCALE GENOMIC DNA]</scope>
    <source>
        <strain evidence="1 2">9006-11</strain>
    </source>
</reference>